<dbReference type="Pfam" id="PF19112">
    <property type="entry name" value="VanA_C"/>
    <property type="match status" value="1"/>
</dbReference>
<dbReference type="PANTHER" id="PTHR21266:SF60">
    <property type="entry name" value="3-KETOSTEROID-9-ALPHA-MONOOXYGENASE, OXYGENASE COMPONENT"/>
    <property type="match status" value="1"/>
</dbReference>
<dbReference type="GO" id="GO:0051537">
    <property type="term" value="F:2 iron, 2 sulfur cluster binding"/>
    <property type="evidence" value="ECO:0007669"/>
    <property type="project" value="UniProtKB-KW"/>
</dbReference>
<evidence type="ECO:0000256" key="2">
    <source>
        <dbReference type="ARBA" id="ARBA00022723"/>
    </source>
</evidence>
<dbReference type="GO" id="GO:0016491">
    <property type="term" value="F:oxidoreductase activity"/>
    <property type="evidence" value="ECO:0007669"/>
    <property type="project" value="UniProtKB-KW"/>
</dbReference>
<organism evidence="7 8">
    <name type="scientific">Sphingobium quisquiliarum P25</name>
    <dbReference type="NCBI Taxonomy" id="1329909"/>
    <lineage>
        <taxon>Bacteria</taxon>
        <taxon>Pseudomonadati</taxon>
        <taxon>Pseudomonadota</taxon>
        <taxon>Alphaproteobacteria</taxon>
        <taxon>Sphingomonadales</taxon>
        <taxon>Sphingomonadaceae</taxon>
        <taxon>Sphingobium</taxon>
    </lineage>
</organism>
<keyword evidence="5" id="KW-0411">Iron-sulfur</keyword>
<dbReference type="EMBL" id="ATHO01000014">
    <property type="protein sequence ID" value="EQB13811.1"/>
    <property type="molecule type" value="Genomic_DNA"/>
</dbReference>
<feature type="domain" description="Rieske" evidence="6">
    <location>
        <begin position="1"/>
        <end position="101"/>
    </location>
</feature>
<dbReference type="Proteomes" id="UP000015525">
    <property type="component" value="Unassembled WGS sequence"/>
</dbReference>
<dbReference type="Gene3D" id="2.102.10.10">
    <property type="entry name" value="Rieske [2Fe-2S] iron-sulphur domain"/>
    <property type="match status" value="1"/>
</dbReference>
<keyword evidence="1" id="KW-0001">2Fe-2S</keyword>
<evidence type="ECO:0000313" key="8">
    <source>
        <dbReference type="Proteomes" id="UP000015525"/>
    </source>
</evidence>
<name>T0HBX0_9SPHN</name>
<keyword evidence="2" id="KW-0479">Metal-binding</keyword>
<evidence type="ECO:0000259" key="6">
    <source>
        <dbReference type="PROSITE" id="PS51296"/>
    </source>
</evidence>
<dbReference type="InterPro" id="IPR044043">
    <property type="entry name" value="VanA_C_cat"/>
</dbReference>
<dbReference type="InterPro" id="IPR036922">
    <property type="entry name" value="Rieske_2Fe-2S_sf"/>
</dbReference>
<dbReference type="PROSITE" id="PS51296">
    <property type="entry name" value="RIESKE"/>
    <property type="match status" value="1"/>
</dbReference>
<dbReference type="PATRIC" id="fig|1329909.3.peg.435"/>
<evidence type="ECO:0000256" key="4">
    <source>
        <dbReference type="ARBA" id="ARBA00023004"/>
    </source>
</evidence>
<evidence type="ECO:0000256" key="1">
    <source>
        <dbReference type="ARBA" id="ARBA00022714"/>
    </source>
</evidence>
<dbReference type="AlphaFoldDB" id="T0HBX0"/>
<dbReference type="Gene3D" id="3.90.380.10">
    <property type="entry name" value="Naphthalene 1,2-dioxygenase Alpha Subunit, Chain A, domain 1"/>
    <property type="match status" value="1"/>
</dbReference>
<dbReference type="InterPro" id="IPR017941">
    <property type="entry name" value="Rieske_2Fe-2S"/>
</dbReference>
<dbReference type="SUPFAM" id="SSF50022">
    <property type="entry name" value="ISP domain"/>
    <property type="match status" value="1"/>
</dbReference>
<accession>T0HBX0</accession>
<dbReference type="InterPro" id="IPR050584">
    <property type="entry name" value="Cholesterol_7-desaturase"/>
</dbReference>
<dbReference type="Pfam" id="PF00355">
    <property type="entry name" value="Rieske"/>
    <property type="match status" value="1"/>
</dbReference>
<comment type="caution">
    <text evidence="7">The sequence shown here is derived from an EMBL/GenBank/DDBJ whole genome shotgun (WGS) entry which is preliminary data.</text>
</comment>
<protein>
    <recommendedName>
        <fullName evidence="6">Rieske domain-containing protein</fullName>
    </recommendedName>
</protein>
<keyword evidence="4" id="KW-0408">Iron</keyword>
<reference evidence="7 8" key="1">
    <citation type="journal article" date="2013" name="Genome Announc.">
        <title>Draft Genome Sequence of Sphingobium quisquiliarum Strain P25T, a Novel Hexachlorocyclohexane (HCH)-Degrading Bacterium Isolated from an HCH Dumpsite.</title>
        <authorList>
            <person name="Kumar Singh A."/>
            <person name="Sangwan N."/>
            <person name="Sharma A."/>
            <person name="Gupta V."/>
            <person name="Khurana J.P."/>
            <person name="Lal R."/>
        </authorList>
    </citation>
    <scope>NUCLEOTIDE SEQUENCE [LARGE SCALE GENOMIC DNA]</scope>
    <source>
        <strain evidence="7 8">P25</strain>
    </source>
</reference>
<sequence>MARVDEVEPEHLLARRVLDEPLVLFRENDSTIAILEDTCPHRFAPLSLGRLRDGAVECGYHGLRFSGTGSCVFNPRADGSIQPGLAVRAYPSVELHGLIFVWMGDPANADPSKLPDLSFLDGASSNDVLTGYLRTEANYELIIDNLLDASHADFLHPGLLSTGGAYGRHVPKVDYAGDEVCETFMLENLPTQPAVTPYLSEPGKPAHQKMVFRWVGPSFVYISGDIWQDSDPSRVLISRSLHALTPESNGATHYWFKIRRNYDLERPVPNREAGVLYAFGQEDKPMLEAVAKRMGGKNFWDLRPAVLQGDNAQVIARRHLRKMVNAEQPQS</sequence>
<keyword evidence="3" id="KW-0560">Oxidoreductase</keyword>
<proteinExistence type="predicted"/>
<gene>
    <name evidence="7" type="ORF">L288_02310</name>
</gene>
<keyword evidence="8" id="KW-1185">Reference proteome</keyword>
<dbReference type="SUPFAM" id="SSF55961">
    <property type="entry name" value="Bet v1-like"/>
    <property type="match status" value="1"/>
</dbReference>
<evidence type="ECO:0000256" key="5">
    <source>
        <dbReference type="ARBA" id="ARBA00023014"/>
    </source>
</evidence>
<dbReference type="GO" id="GO:0046872">
    <property type="term" value="F:metal ion binding"/>
    <property type="evidence" value="ECO:0007669"/>
    <property type="project" value="UniProtKB-KW"/>
</dbReference>
<evidence type="ECO:0000256" key="3">
    <source>
        <dbReference type="ARBA" id="ARBA00023002"/>
    </source>
</evidence>
<dbReference type="PANTHER" id="PTHR21266">
    <property type="entry name" value="IRON-SULFUR DOMAIN CONTAINING PROTEIN"/>
    <property type="match status" value="1"/>
</dbReference>
<evidence type="ECO:0000313" key="7">
    <source>
        <dbReference type="EMBL" id="EQB13811.1"/>
    </source>
</evidence>